<proteinExistence type="predicted"/>
<accession>A0A401UWV8</accession>
<dbReference type="GO" id="GO:0016747">
    <property type="term" value="F:acyltransferase activity, transferring groups other than amino-acyl groups"/>
    <property type="evidence" value="ECO:0007669"/>
    <property type="project" value="InterPro"/>
</dbReference>
<dbReference type="PANTHER" id="PTHR39173:SF1">
    <property type="entry name" value="ACETYLTRANSFERASE"/>
    <property type="match status" value="1"/>
</dbReference>
<dbReference type="PROSITE" id="PS51186">
    <property type="entry name" value="GNAT"/>
    <property type="match status" value="1"/>
</dbReference>
<organism evidence="2 3">
    <name type="scientific">Cellulomonas algicola</name>
    <dbReference type="NCBI Taxonomy" id="2071633"/>
    <lineage>
        <taxon>Bacteria</taxon>
        <taxon>Bacillati</taxon>
        <taxon>Actinomycetota</taxon>
        <taxon>Actinomycetes</taxon>
        <taxon>Micrococcales</taxon>
        <taxon>Cellulomonadaceae</taxon>
        <taxon>Cellulomonas</taxon>
    </lineage>
</organism>
<dbReference type="InterPro" id="IPR000182">
    <property type="entry name" value="GNAT_dom"/>
</dbReference>
<dbReference type="Proteomes" id="UP000288246">
    <property type="component" value="Unassembled WGS sequence"/>
</dbReference>
<protein>
    <submittedName>
        <fullName evidence="2">Acetyltransferase</fullName>
    </submittedName>
</protein>
<dbReference type="CDD" id="cd04301">
    <property type="entry name" value="NAT_SF"/>
    <property type="match status" value="1"/>
</dbReference>
<keyword evidence="3" id="KW-1185">Reference proteome</keyword>
<dbReference type="SUPFAM" id="SSF55729">
    <property type="entry name" value="Acyl-CoA N-acyltransferases (Nat)"/>
    <property type="match status" value="1"/>
</dbReference>
<evidence type="ECO:0000313" key="2">
    <source>
        <dbReference type="EMBL" id="GCD19165.1"/>
    </source>
</evidence>
<name>A0A401UWV8_9CELL</name>
<dbReference type="AlphaFoldDB" id="A0A401UWV8"/>
<reference evidence="2 3" key="1">
    <citation type="submission" date="2018-11" db="EMBL/GenBank/DDBJ databases">
        <title>Draft genome sequence of Cellulomonas takizawaensis strain TKZ-21.</title>
        <authorList>
            <person name="Yamamura H."/>
            <person name="Hayashi T."/>
            <person name="Hamada M."/>
            <person name="Serisawa Y."/>
            <person name="Matsuyama K."/>
            <person name="Nakagawa Y."/>
            <person name="Otoguro M."/>
            <person name="Yanagida F."/>
            <person name="Hayakawa M."/>
        </authorList>
    </citation>
    <scope>NUCLEOTIDE SEQUENCE [LARGE SCALE GENOMIC DNA]</scope>
    <source>
        <strain evidence="2 3">TKZ-21</strain>
    </source>
</reference>
<dbReference type="Pfam" id="PF13302">
    <property type="entry name" value="Acetyltransf_3"/>
    <property type="match status" value="1"/>
</dbReference>
<evidence type="ECO:0000259" key="1">
    <source>
        <dbReference type="PROSITE" id="PS51186"/>
    </source>
</evidence>
<evidence type="ECO:0000313" key="3">
    <source>
        <dbReference type="Proteomes" id="UP000288246"/>
    </source>
</evidence>
<dbReference type="OrthoDB" id="9797989at2"/>
<keyword evidence="2" id="KW-0808">Transferase</keyword>
<dbReference type="PANTHER" id="PTHR39173">
    <property type="entry name" value="ACETYLTRANSFERASE"/>
    <property type="match status" value="1"/>
</dbReference>
<gene>
    <name evidence="2" type="ORF">CTKZ_07270</name>
</gene>
<dbReference type="Gene3D" id="3.40.630.30">
    <property type="match status" value="1"/>
</dbReference>
<dbReference type="InterPro" id="IPR016181">
    <property type="entry name" value="Acyl_CoA_acyltransferase"/>
</dbReference>
<sequence length="171" mass="18681">MTSPLVLRPLTAADEAEAWAAHDELAREGFEFLLDGRRDDWSRYLAHLADERAGVHLLPGRVPATFLVADVGGVLVGRVSVRHALNEALALVGGHIGYAVRPAHRRRGYATQMLRQSLVVARSVGVERALVTCDDDNVASAQTIERCGGVLQDRVPVDGRPAKRRYWVPTA</sequence>
<dbReference type="RefSeq" id="WP_124341705.1">
    <property type="nucleotide sequence ID" value="NZ_BHYL01000053.1"/>
</dbReference>
<comment type="caution">
    <text evidence="2">The sequence shown here is derived from an EMBL/GenBank/DDBJ whole genome shotgun (WGS) entry which is preliminary data.</text>
</comment>
<feature type="domain" description="N-acetyltransferase" evidence="1">
    <location>
        <begin position="5"/>
        <end position="171"/>
    </location>
</feature>
<dbReference type="EMBL" id="BHYL01000053">
    <property type="protein sequence ID" value="GCD19165.1"/>
    <property type="molecule type" value="Genomic_DNA"/>
</dbReference>